<sequence>MSFADDYSAAEAELLARKAEVEAISQMLDSPAVQRLRDLSNDSTVSLGDANRGILQEAENRKSVLSSALLVVESNMAVLQGHHAHFASLIDLVKEGNLKEIRALVREEDGEPTLENLEFKRQEMHSILKKVKDGLEGIKENTHALLEQLKRVSDERFLEDVRQHPHLQGYIDANIGRLVMPTNRESETVADVSDLLGELLGSVTGDSSGHALRNEGSGSGSGGFGDIFRRIREMMLSLKQKGRKDNQQSQ</sequence>
<gene>
    <name evidence="1" type="ORF">BJ508DRAFT_326703</name>
</gene>
<organism evidence="1 2">
    <name type="scientific">Ascobolus immersus RN42</name>
    <dbReference type="NCBI Taxonomy" id="1160509"/>
    <lineage>
        <taxon>Eukaryota</taxon>
        <taxon>Fungi</taxon>
        <taxon>Dikarya</taxon>
        <taxon>Ascomycota</taxon>
        <taxon>Pezizomycotina</taxon>
        <taxon>Pezizomycetes</taxon>
        <taxon>Pezizales</taxon>
        <taxon>Ascobolaceae</taxon>
        <taxon>Ascobolus</taxon>
    </lineage>
</organism>
<proteinExistence type="predicted"/>
<evidence type="ECO:0000313" key="1">
    <source>
        <dbReference type="EMBL" id="RPA81095.1"/>
    </source>
</evidence>
<dbReference type="EMBL" id="ML119682">
    <property type="protein sequence ID" value="RPA81095.1"/>
    <property type="molecule type" value="Genomic_DNA"/>
</dbReference>
<protein>
    <submittedName>
        <fullName evidence="1">Uncharacterized protein</fullName>
    </submittedName>
</protein>
<dbReference type="AlphaFoldDB" id="A0A3N4I4S2"/>
<accession>A0A3N4I4S2</accession>
<keyword evidence="2" id="KW-1185">Reference proteome</keyword>
<dbReference type="Proteomes" id="UP000275078">
    <property type="component" value="Unassembled WGS sequence"/>
</dbReference>
<name>A0A3N4I4S2_ASCIM</name>
<reference evidence="1 2" key="1">
    <citation type="journal article" date="2018" name="Nat. Ecol. Evol.">
        <title>Pezizomycetes genomes reveal the molecular basis of ectomycorrhizal truffle lifestyle.</title>
        <authorList>
            <person name="Murat C."/>
            <person name="Payen T."/>
            <person name="Noel B."/>
            <person name="Kuo A."/>
            <person name="Morin E."/>
            <person name="Chen J."/>
            <person name="Kohler A."/>
            <person name="Krizsan K."/>
            <person name="Balestrini R."/>
            <person name="Da Silva C."/>
            <person name="Montanini B."/>
            <person name="Hainaut M."/>
            <person name="Levati E."/>
            <person name="Barry K.W."/>
            <person name="Belfiori B."/>
            <person name="Cichocki N."/>
            <person name="Clum A."/>
            <person name="Dockter R.B."/>
            <person name="Fauchery L."/>
            <person name="Guy J."/>
            <person name="Iotti M."/>
            <person name="Le Tacon F."/>
            <person name="Lindquist E.A."/>
            <person name="Lipzen A."/>
            <person name="Malagnac F."/>
            <person name="Mello A."/>
            <person name="Molinier V."/>
            <person name="Miyauchi S."/>
            <person name="Poulain J."/>
            <person name="Riccioni C."/>
            <person name="Rubini A."/>
            <person name="Sitrit Y."/>
            <person name="Splivallo R."/>
            <person name="Traeger S."/>
            <person name="Wang M."/>
            <person name="Zifcakova L."/>
            <person name="Wipf D."/>
            <person name="Zambonelli A."/>
            <person name="Paolocci F."/>
            <person name="Nowrousian M."/>
            <person name="Ottonello S."/>
            <person name="Baldrian P."/>
            <person name="Spatafora J.W."/>
            <person name="Henrissat B."/>
            <person name="Nagy L.G."/>
            <person name="Aury J.M."/>
            <person name="Wincker P."/>
            <person name="Grigoriev I.V."/>
            <person name="Bonfante P."/>
            <person name="Martin F.M."/>
        </authorList>
    </citation>
    <scope>NUCLEOTIDE SEQUENCE [LARGE SCALE GENOMIC DNA]</scope>
    <source>
        <strain evidence="1 2">RN42</strain>
    </source>
</reference>
<evidence type="ECO:0000313" key="2">
    <source>
        <dbReference type="Proteomes" id="UP000275078"/>
    </source>
</evidence>